<accession>A0ABR3AKQ0</accession>
<dbReference type="Proteomes" id="UP001448207">
    <property type="component" value="Unassembled WGS sequence"/>
</dbReference>
<proteinExistence type="predicted"/>
<keyword evidence="2" id="KW-1185">Reference proteome</keyword>
<evidence type="ECO:0000313" key="2">
    <source>
        <dbReference type="Proteomes" id="UP001448207"/>
    </source>
</evidence>
<dbReference type="EMBL" id="JBCLYO010000033">
    <property type="protein sequence ID" value="KAL0075908.1"/>
    <property type="molecule type" value="Genomic_DNA"/>
</dbReference>
<evidence type="ECO:0000313" key="1">
    <source>
        <dbReference type="EMBL" id="KAL0075908.1"/>
    </source>
</evidence>
<organism evidence="1 2">
    <name type="scientific">Phycomyces blakesleeanus</name>
    <dbReference type="NCBI Taxonomy" id="4837"/>
    <lineage>
        <taxon>Eukaryota</taxon>
        <taxon>Fungi</taxon>
        <taxon>Fungi incertae sedis</taxon>
        <taxon>Mucoromycota</taxon>
        <taxon>Mucoromycotina</taxon>
        <taxon>Mucoromycetes</taxon>
        <taxon>Mucorales</taxon>
        <taxon>Phycomycetaceae</taxon>
        <taxon>Phycomyces</taxon>
    </lineage>
</organism>
<reference evidence="1 2" key="1">
    <citation type="submission" date="2024-04" db="EMBL/GenBank/DDBJ databases">
        <title>Symmetric and asymmetric DNA N6-adenine methylation regulates different biological responses in Mucorales.</title>
        <authorList>
            <consortium name="Lawrence Berkeley National Laboratory"/>
            <person name="Lax C."/>
            <person name="Mondo S.J."/>
            <person name="Osorio-Concepcion M."/>
            <person name="Muszewska A."/>
            <person name="Corrochano-Luque M."/>
            <person name="Gutierrez G."/>
            <person name="Riley R."/>
            <person name="Lipzen A."/>
            <person name="Guo J."/>
            <person name="Hundley H."/>
            <person name="Amirebrahimi M."/>
            <person name="Ng V."/>
            <person name="Lorenzo-Gutierrez D."/>
            <person name="Binder U."/>
            <person name="Yang J."/>
            <person name="Song Y."/>
            <person name="Canovas D."/>
            <person name="Navarro E."/>
            <person name="Freitag M."/>
            <person name="Gabaldon T."/>
            <person name="Grigoriev I.V."/>
            <person name="Corrochano L.M."/>
            <person name="Nicolas F.E."/>
            <person name="Garre V."/>
        </authorList>
    </citation>
    <scope>NUCLEOTIDE SEQUENCE [LARGE SCALE GENOMIC DNA]</scope>
    <source>
        <strain evidence="1 2">L51</strain>
    </source>
</reference>
<name>A0ABR3AKQ0_PHYBL</name>
<comment type="caution">
    <text evidence="1">The sequence shown here is derived from an EMBL/GenBank/DDBJ whole genome shotgun (WGS) entry which is preliminary data.</text>
</comment>
<protein>
    <submittedName>
        <fullName evidence="1">Uncharacterized protein</fullName>
    </submittedName>
</protein>
<gene>
    <name evidence="1" type="ORF">J3Q64DRAFT_1666724</name>
</gene>
<sequence>MKFQKIGYDVFGKEILRAYEIKDIVIKSLVRNGILGDDYTLGPTEQRDGRHLDMLYLPLDKFIESLAPVIVEVQKNRQGFYWSSDPLLFECIRCHRFIPHLVVISNAGFSSKRYRNTTFNKEENEPFYTHPCQSWAKSTKFYTPESIAIHMDKEPLDKMIALCHEKNIMLLKKYNDTSIQVIYKVALDIYSIDTDKIAKLFADTQSFCDTVECQFQKILNENDRKRQLKYAKDVVHFVRQFKRKCLPSTDECAVTSIESICEQQESEDLIFVKEKRRINAGRFNWNNCYSESRTEGLFQRYSSHTTLRKAFERETL</sequence>